<evidence type="ECO:0000313" key="1">
    <source>
        <dbReference type="EMBL" id="KAI3929910.1"/>
    </source>
</evidence>
<sequence>MICLQQIGFEDGKHVVERKNMLCQIEKECLGVYETIQERLDYATIHLCQMEDETGQEFVIEFESQPNELQEKEFADAPTV</sequence>
<comment type="caution">
    <text evidence="1">The sequence shown here is derived from an EMBL/GenBank/DDBJ whole genome shotgun (WGS) entry which is preliminary data.</text>
</comment>
<proteinExistence type="predicted"/>
<gene>
    <name evidence="1" type="ORF">MKW98_004064</name>
</gene>
<dbReference type="Proteomes" id="UP001202328">
    <property type="component" value="Unassembled WGS sequence"/>
</dbReference>
<protein>
    <submittedName>
        <fullName evidence="1">Uncharacterized protein</fullName>
    </submittedName>
</protein>
<dbReference type="EMBL" id="JAJJMB010007553">
    <property type="protein sequence ID" value="KAI3929910.1"/>
    <property type="molecule type" value="Genomic_DNA"/>
</dbReference>
<dbReference type="AlphaFoldDB" id="A0AAD4SZ00"/>
<organism evidence="1 2">
    <name type="scientific">Papaver atlanticum</name>
    <dbReference type="NCBI Taxonomy" id="357466"/>
    <lineage>
        <taxon>Eukaryota</taxon>
        <taxon>Viridiplantae</taxon>
        <taxon>Streptophyta</taxon>
        <taxon>Embryophyta</taxon>
        <taxon>Tracheophyta</taxon>
        <taxon>Spermatophyta</taxon>
        <taxon>Magnoliopsida</taxon>
        <taxon>Ranunculales</taxon>
        <taxon>Papaveraceae</taxon>
        <taxon>Papaveroideae</taxon>
        <taxon>Papaver</taxon>
    </lineage>
</organism>
<keyword evidence="2" id="KW-1185">Reference proteome</keyword>
<reference evidence="1" key="1">
    <citation type="submission" date="2022-04" db="EMBL/GenBank/DDBJ databases">
        <title>A functionally conserved STORR gene fusion in Papaver species that diverged 16.8 million years ago.</title>
        <authorList>
            <person name="Catania T."/>
        </authorList>
    </citation>
    <scope>NUCLEOTIDE SEQUENCE</scope>
    <source>
        <strain evidence="1">S-188037</strain>
    </source>
</reference>
<accession>A0AAD4SZ00</accession>
<evidence type="ECO:0000313" key="2">
    <source>
        <dbReference type="Proteomes" id="UP001202328"/>
    </source>
</evidence>
<name>A0AAD4SZ00_9MAGN</name>